<evidence type="ECO:0000313" key="2">
    <source>
        <dbReference type="Proteomes" id="UP000236333"/>
    </source>
</evidence>
<organism evidence="1 2">
    <name type="scientific">Tetrabaena socialis</name>
    <dbReference type="NCBI Taxonomy" id="47790"/>
    <lineage>
        <taxon>Eukaryota</taxon>
        <taxon>Viridiplantae</taxon>
        <taxon>Chlorophyta</taxon>
        <taxon>core chlorophytes</taxon>
        <taxon>Chlorophyceae</taxon>
        <taxon>CS clade</taxon>
        <taxon>Chlamydomonadales</taxon>
        <taxon>Tetrabaenaceae</taxon>
        <taxon>Tetrabaena</taxon>
    </lineage>
</organism>
<proteinExistence type="predicted"/>
<keyword evidence="2" id="KW-1185">Reference proteome</keyword>
<comment type="caution">
    <text evidence="1">The sequence shown here is derived from an EMBL/GenBank/DDBJ whole genome shotgun (WGS) entry which is preliminary data.</text>
</comment>
<accession>A0A2J8A9H0</accession>
<protein>
    <submittedName>
        <fullName evidence="1">Uncharacterized protein</fullName>
    </submittedName>
</protein>
<dbReference type="OrthoDB" id="10518600at2759"/>
<sequence length="300" mass="32752">MDTVDLLLLRKTGDYWEAARAYLALLKDMQMRGRLNGEQNASYFPGGSVTIPVFPQDIWVTQFQLNTLQKTQLLVGDSRFYHSFEFSSNAALKYTFGYEGQTIAWNGTPTNYMSSAAYKQVTVRIRNGTVSVWYDDLATPGASNIFEVLNSTLNTNTFLSYDYGSFRWSNLGAADISVKNVDIRNLTVFENPCLFSTELYAETMRAKALTVKGTVTCSNLVPSDWSAVSGPAQILNKPSIAKATSPSFSNASLVSGIAITGSDPGDMISKRYAAGDRYGLGQYTGGATRLFTSGTYGPAS</sequence>
<gene>
    <name evidence="1" type="ORF">TSOC_004214</name>
</gene>
<reference evidence="1 2" key="1">
    <citation type="journal article" date="2017" name="Mol. Biol. Evol.">
        <title>The 4-celled Tetrabaena socialis nuclear genome reveals the essential components for genetic control of cell number at the origin of multicellularity in the volvocine lineage.</title>
        <authorList>
            <person name="Featherston J."/>
            <person name="Arakaki Y."/>
            <person name="Hanschen E.R."/>
            <person name="Ferris P.J."/>
            <person name="Michod R.E."/>
            <person name="Olson B.J.S.C."/>
            <person name="Nozaki H."/>
            <person name="Durand P.M."/>
        </authorList>
    </citation>
    <scope>NUCLEOTIDE SEQUENCE [LARGE SCALE GENOMIC DNA]</scope>
    <source>
        <strain evidence="1 2">NIES-571</strain>
    </source>
</reference>
<name>A0A2J8A9H0_9CHLO</name>
<dbReference type="AlphaFoldDB" id="A0A2J8A9H0"/>
<dbReference type="Proteomes" id="UP000236333">
    <property type="component" value="Unassembled WGS sequence"/>
</dbReference>
<evidence type="ECO:0000313" key="1">
    <source>
        <dbReference type="EMBL" id="PNH09169.1"/>
    </source>
</evidence>
<feature type="non-terminal residue" evidence="1">
    <location>
        <position position="300"/>
    </location>
</feature>
<dbReference type="EMBL" id="PGGS01000101">
    <property type="protein sequence ID" value="PNH09169.1"/>
    <property type="molecule type" value="Genomic_DNA"/>
</dbReference>